<dbReference type="EC" id="2.4.3.3" evidence="14"/>
<evidence type="ECO:0000313" key="19">
    <source>
        <dbReference type="Ensembl" id="ENSECRP00000022432.1"/>
    </source>
</evidence>
<dbReference type="InterPro" id="IPR012163">
    <property type="entry name" value="Sialyl_trans"/>
</dbReference>
<name>A0A8C4STF8_ERPCA</name>
<evidence type="ECO:0000256" key="7">
    <source>
        <dbReference type="ARBA" id="ARBA00022968"/>
    </source>
</evidence>
<evidence type="ECO:0000256" key="17">
    <source>
        <dbReference type="PIRSR" id="PIRSR005557-2"/>
    </source>
</evidence>
<dbReference type="Pfam" id="PF00777">
    <property type="entry name" value="Glyco_transf_29"/>
    <property type="match status" value="1"/>
</dbReference>
<keyword evidence="5" id="KW-0808">Transferase</keyword>
<evidence type="ECO:0000256" key="8">
    <source>
        <dbReference type="ARBA" id="ARBA00022989"/>
    </source>
</evidence>
<dbReference type="OrthoDB" id="10264956at2759"/>
<dbReference type="GO" id="GO:0000139">
    <property type="term" value="C:Golgi membrane"/>
    <property type="evidence" value="ECO:0007669"/>
    <property type="project" value="UniProtKB-SubCell"/>
</dbReference>
<dbReference type="InterPro" id="IPR001675">
    <property type="entry name" value="Glyco_trans_29"/>
</dbReference>
<dbReference type="GO" id="GO:0001665">
    <property type="term" value="F:alpha-N-acetylgalactosaminide alpha-2,6-sialyltransferase activity"/>
    <property type="evidence" value="ECO:0007669"/>
    <property type="project" value="UniProtKB-EC"/>
</dbReference>
<reference evidence="19" key="3">
    <citation type="submission" date="2025-09" db="UniProtKB">
        <authorList>
            <consortium name="Ensembl"/>
        </authorList>
    </citation>
    <scope>IDENTIFICATION</scope>
</reference>
<keyword evidence="7" id="KW-0735">Signal-anchor</keyword>
<evidence type="ECO:0000256" key="18">
    <source>
        <dbReference type="SAM" id="Phobius"/>
    </source>
</evidence>
<evidence type="ECO:0000256" key="3">
    <source>
        <dbReference type="ARBA" id="ARBA00006003"/>
    </source>
</evidence>
<evidence type="ECO:0000256" key="6">
    <source>
        <dbReference type="ARBA" id="ARBA00022692"/>
    </source>
</evidence>
<evidence type="ECO:0000313" key="20">
    <source>
        <dbReference type="Proteomes" id="UP000694620"/>
    </source>
</evidence>
<dbReference type="GO" id="GO:0006493">
    <property type="term" value="P:protein O-linked glycosylation"/>
    <property type="evidence" value="ECO:0007669"/>
    <property type="project" value="TreeGrafter"/>
</dbReference>
<dbReference type="FunFam" id="3.90.1480.20:FF:000013">
    <property type="entry name" value="ST6 N-acetylgalactosaminide alpha-2,6-sialyltransferase 1"/>
    <property type="match status" value="1"/>
</dbReference>
<dbReference type="PANTHER" id="PTHR45941:SF5">
    <property type="entry name" value="ALPHA-N-ACETYLGALACTOSAMINIDE ALPHA-2,6-SIALYLTRANSFERASE 2"/>
    <property type="match status" value="1"/>
</dbReference>
<keyword evidence="11" id="KW-1015">Disulfide bond</keyword>
<keyword evidence="4" id="KW-0328">Glycosyltransferase</keyword>
<evidence type="ECO:0000256" key="4">
    <source>
        <dbReference type="ARBA" id="ARBA00022676"/>
    </source>
</evidence>
<dbReference type="PANTHER" id="PTHR45941">
    <property type="entry name" value="ALPHA-N-ACETYLGALACTOSAMINIDE ALPHA-2,6-SIALYLTRANSFERASE 2-LIKE-RELATED"/>
    <property type="match status" value="1"/>
</dbReference>
<dbReference type="RefSeq" id="XP_028674541.1">
    <property type="nucleotide sequence ID" value="XM_028818708.2"/>
</dbReference>
<comment type="catalytic activity">
    <reaction evidence="13">
        <text>a beta-D-galactosyl-(1-&gt;3)-N-acetyl-alpha-D-galactosaminyl derivative + CMP-N-acetyl-beta-neuraminate = a beta-D-galactosyl-(1-&gt;3)-[N-acetyl-alpha-neuraminyl-(2-&gt;6)]-N-acetyl-alpha-D-galactosaminyl derivative + CMP + H(+)</text>
        <dbReference type="Rhea" id="RHEA:11136"/>
        <dbReference type="ChEBI" id="CHEBI:15378"/>
        <dbReference type="ChEBI" id="CHEBI:57812"/>
        <dbReference type="ChEBI" id="CHEBI:60377"/>
        <dbReference type="ChEBI" id="CHEBI:133470"/>
        <dbReference type="ChEBI" id="CHEBI:140764"/>
        <dbReference type="EC" id="2.4.3.3"/>
    </reaction>
    <physiologicalReaction direction="left-to-right" evidence="13">
        <dbReference type="Rhea" id="RHEA:11137"/>
    </physiologicalReaction>
</comment>
<evidence type="ECO:0000256" key="10">
    <source>
        <dbReference type="ARBA" id="ARBA00023136"/>
    </source>
</evidence>
<evidence type="ECO:0000256" key="2">
    <source>
        <dbReference type="ARBA" id="ARBA00004922"/>
    </source>
</evidence>
<evidence type="ECO:0000256" key="5">
    <source>
        <dbReference type="ARBA" id="ARBA00022679"/>
    </source>
</evidence>
<keyword evidence="6 18" id="KW-0812">Transmembrane</keyword>
<protein>
    <recommendedName>
        <fullName evidence="14">alpha-N-acetylgalactosaminide alpha-2,6-sialyltransferase</fullName>
        <ecNumber evidence="14">2.4.3.3</ecNumber>
    </recommendedName>
</protein>
<keyword evidence="8 18" id="KW-1133">Transmembrane helix</keyword>
<comment type="catalytic activity">
    <reaction evidence="16">
        <text>a 3-O-[N-acetyl-alpha-D-galactosaminyl]-L-threonyl-[protein] + CMP-N-acetyl-beta-neuraminate = a 3-O-[N-acetyl-alpha-neuraminosyl-(2-&gt;6)-N-acetyl-alpha-D-galactosaminyl]-L-threonyl-[protein] + CMP + H(+)</text>
        <dbReference type="Rhea" id="RHEA:81643"/>
        <dbReference type="Rhea" id="RHEA-COMP:11689"/>
        <dbReference type="Rhea" id="RHEA-COMP:19720"/>
        <dbReference type="ChEBI" id="CHEBI:15378"/>
        <dbReference type="ChEBI" id="CHEBI:57812"/>
        <dbReference type="ChEBI" id="CHEBI:60377"/>
        <dbReference type="ChEBI" id="CHEBI:87075"/>
        <dbReference type="ChEBI" id="CHEBI:231970"/>
    </reaction>
    <physiologicalReaction direction="left-to-right" evidence="16">
        <dbReference type="Rhea" id="RHEA:81644"/>
    </physiologicalReaction>
</comment>
<evidence type="ECO:0000256" key="14">
    <source>
        <dbReference type="ARBA" id="ARBA00039109"/>
    </source>
</evidence>
<reference evidence="19" key="2">
    <citation type="submission" date="2025-08" db="UniProtKB">
        <authorList>
            <consortium name="Ensembl"/>
        </authorList>
    </citation>
    <scope>IDENTIFICATION</scope>
</reference>
<comment type="catalytic activity">
    <reaction evidence="15">
        <text>a 3-O-[N-acetyl-alpha-neuraminyl-(2-&gt;3)-beta-D-galactosyl-(1-&gt;3)-N-acetyl-alpha-D-galactosaminyl]-L-threonyl-[protein] + CMP-N-acetyl-beta-neuraminate = a 3-O-{alpha-Neu5Ac-(2-&gt;3)-beta-D-Gal-(1-&gt;3)-[alpha-Neu5Ac-(2-&gt;6)]-alpha-D-GalNAc}-L-threonyl-[protein] + CMP + H(+)</text>
        <dbReference type="Rhea" id="RHEA:81659"/>
        <dbReference type="Rhea" id="RHEA-COMP:14417"/>
        <dbReference type="Rhea" id="RHEA-COMP:16763"/>
        <dbReference type="ChEBI" id="CHEBI:15378"/>
        <dbReference type="ChEBI" id="CHEBI:57812"/>
        <dbReference type="ChEBI" id="CHEBI:60377"/>
        <dbReference type="ChEBI" id="CHEBI:139598"/>
        <dbReference type="ChEBI" id="CHEBI:156398"/>
    </reaction>
    <physiologicalReaction direction="left-to-right" evidence="15">
        <dbReference type="Rhea" id="RHEA:81660"/>
    </physiologicalReaction>
</comment>
<accession>A0A8C4STF8</accession>
<keyword evidence="9" id="KW-0333">Golgi apparatus</keyword>
<sequence>MNGVSWRLCKGKAYCFAVVVLVTISSFLYGHYRLSGLVGAGEKPRISALLRSDLKDRESEELSKSPWSQVNGERFSKEEKEDVLVEEDVLVDRVDLRMQEKERKCPSSLRRKIESHERLKALFSFEIPVLMWSGHLNDSEWQRLQHSPPPYGWQGLPYKVVSSTLLLLNDSTYGRLFPDKPESHCIRCAVIGNGGILNGSRQGRAIDDHDFVFRLNGAVTSGYEEDVGTKTSFYGFTTNTMKNSLIAYKQMGFRRVPQGKNVRYIFIPSEIRDYVMLYSAIQGIPVPFGQDNGDKPWFYFGFNRKPKKFRMLHPDFIHYIKERFLHSSLLKMEYKDLYMPSTGALLLLTALHTCDEVSAYGFITDNFRKFSDHYYDRVKRPLIFYANHDMQLESRFWKLLNSLGVMRLYQRP</sequence>
<evidence type="ECO:0000256" key="13">
    <source>
        <dbReference type="ARBA" id="ARBA00036348"/>
    </source>
</evidence>
<evidence type="ECO:0000256" key="16">
    <source>
        <dbReference type="ARBA" id="ARBA00052285"/>
    </source>
</evidence>
<keyword evidence="20" id="KW-1185">Reference proteome</keyword>
<dbReference type="Ensembl" id="ENSECRT00000022907.1">
    <property type="protein sequence ID" value="ENSECRP00000022432.1"/>
    <property type="gene ID" value="ENSECRG00000015168.1"/>
</dbReference>
<reference evidence="19" key="1">
    <citation type="submission" date="2021-06" db="EMBL/GenBank/DDBJ databases">
        <authorList>
            <consortium name="Wellcome Sanger Institute Data Sharing"/>
        </authorList>
    </citation>
    <scope>NUCLEOTIDE SEQUENCE [LARGE SCALE GENOMIC DNA]</scope>
</reference>
<gene>
    <name evidence="19" type="primary">st6galnac2</name>
</gene>
<comment type="subcellular location">
    <subcellularLocation>
        <location evidence="1">Golgi apparatus membrane</location>
        <topology evidence="1">Single-pass type II membrane protein</topology>
    </subcellularLocation>
</comment>
<organism evidence="19 20">
    <name type="scientific">Erpetoichthys calabaricus</name>
    <name type="common">Rope fish</name>
    <name type="synonym">Calamoichthys calabaricus</name>
    <dbReference type="NCBI Taxonomy" id="27687"/>
    <lineage>
        <taxon>Eukaryota</taxon>
        <taxon>Metazoa</taxon>
        <taxon>Chordata</taxon>
        <taxon>Craniata</taxon>
        <taxon>Vertebrata</taxon>
        <taxon>Euteleostomi</taxon>
        <taxon>Actinopterygii</taxon>
        <taxon>Polypteriformes</taxon>
        <taxon>Polypteridae</taxon>
        <taxon>Erpetoichthys</taxon>
    </lineage>
</organism>
<dbReference type="PIRSF" id="PIRSF005557">
    <property type="entry name" value="Sialyl_trans"/>
    <property type="match status" value="1"/>
</dbReference>
<evidence type="ECO:0000256" key="9">
    <source>
        <dbReference type="ARBA" id="ARBA00023034"/>
    </source>
</evidence>
<keyword evidence="12" id="KW-0325">Glycoprotein</keyword>
<keyword evidence="10 18" id="KW-0472">Membrane</keyword>
<dbReference type="Proteomes" id="UP000694620">
    <property type="component" value="Chromosome 14"/>
</dbReference>
<feature type="disulfide bond" evidence="17">
    <location>
        <begin position="188"/>
        <end position="354"/>
    </location>
</feature>
<comment type="similarity">
    <text evidence="3">Belongs to the glycosyltransferase 29 family.</text>
</comment>
<evidence type="ECO:0000256" key="15">
    <source>
        <dbReference type="ARBA" id="ARBA00050664"/>
    </source>
</evidence>
<dbReference type="GeneID" id="114664546"/>
<dbReference type="InterPro" id="IPR038578">
    <property type="entry name" value="GT29-like_sf"/>
</dbReference>
<feature type="transmembrane region" description="Helical" evidence="18">
    <location>
        <begin position="12"/>
        <end position="32"/>
    </location>
</feature>
<proteinExistence type="inferred from homology"/>
<evidence type="ECO:0000256" key="11">
    <source>
        <dbReference type="ARBA" id="ARBA00023157"/>
    </source>
</evidence>
<dbReference type="Gene3D" id="3.90.1480.20">
    <property type="entry name" value="Glycosyl transferase family 29"/>
    <property type="match status" value="1"/>
</dbReference>
<dbReference type="AlphaFoldDB" id="A0A8C4STF8"/>
<evidence type="ECO:0000256" key="1">
    <source>
        <dbReference type="ARBA" id="ARBA00004323"/>
    </source>
</evidence>
<dbReference type="GeneTree" id="ENSGT00940000160433"/>
<evidence type="ECO:0000256" key="12">
    <source>
        <dbReference type="ARBA" id="ARBA00023180"/>
    </source>
</evidence>
<comment type="pathway">
    <text evidence="2">Protein modification; protein glycosylation.</text>
</comment>